<reference evidence="7 8" key="1">
    <citation type="submission" date="2019-12" db="EMBL/GenBank/DDBJ databases">
        <title>Microbes associate with the intestines of laboratory mice.</title>
        <authorList>
            <person name="Navarre W."/>
            <person name="Wong E."/>
        </authorList>
    </citation>
    <scope>NUCLEOTIDE SEQUENCE [LARGE SCALE GENOMIC DNA]</scope>
    <source>
        <strain evidence="7 8">NM66_B29</strain>
    </source>
</reference>
<evidence type="ECO:0000259" key="6">
    <source>
        <dbReference type="Pfam" id="PF00890"/>
    </source>
</evidence>
<dbReference type="PROSITE" id="PS51318">
    <property type="entry name" value="TAT"/>
    <property type="match status" value="1"/>
</dbReference>
<proteinExistence type="predicted"/>
<feature type="chain" id="PRO_5038799961" evidence="5">
    <location>
        <begin position="22"/>
        <end position="486"/>
    </location>
</feature>
<dbReference type="Proteomes" id="UP000463388">
    <property type="component" value="Unassembled WGS sequence"/>
</dbReference>
<dbReference type="EMBL" id="WSRR01000006">
    <property type="protein sequence ID" value="MVX60654.1"/>
    <property type="molecule type" value="Genomic_DNA"/>
</dbReference>
<gene>
    <name evidence="7" type="ORF">GKZ27_04155</name>
</gene>
<evidence type="ECO:0000256" key="4">
    <source>
        <dbReference type="ARBA" id="ARBA00023002"/>
    </source>
</evidence>
<dbReference type="InterPro" id="IPR027477">
    <property type="entry name" value="Succ_DH/fumarate_Rdtase_cat_sf"/>
</dbReference>
<dbReference type="PANTHER" id="PTHR43400">
    <property type="entry name" value="FUMARATE REDUCTASE"/>
    <property type="match status" value="1"/>
</dbReference>
<dbReference type="RefSeq" id="WP_160345263.1">
    <property type="nucleotide sequence ID" value="NZ_WSRR01000006.1"/>
</dbReference>
<dbReference type="SUPFAM" id="SSF56425">
    <property type="entry name" value="Succinate dehydrogenase/fumarate reductase flavoprotein, catalytic domain"/>
    <property type="match status" value="1"/>
</dbReference>
<evidence type="ECO:0000256" key="2">
    <source>
        <dbReference type="ARBA" id="ARBA00022630"/>
    </source>
</evidence>
<keyword evidence="4" id="KW-0560">Oxidoreductase</keyword>
<dbReference type="PROSITE" id="PS51257">
    <property type="entry name" value="PROKAR_LIPOPROTEIN"/>
    <property type="match status" value="1"/>
</dbReference>
<dbReference type="InterPro" id="IPR036188">
    <property type="entry name" value="FAD/NAD-bd_sf"/>
</dbReference>
<evidence type="ECO:0000256" key="3">
    <source>
        <dbReference type="ARBA" id="ARBA00022827"/>
    </source>
</evidence>
<protein>
    <submittedName>
        <fullName evidence="7">FAD-binding protein</fullName>
    </submittedName>
</protein>
<dbReference type="AlphaFoldDB" id="A0A6N8JNM0"/>
<dbReference type="GO" id="GO:0033765">
    <property type="term" value="F:steroid dehydrogenase activity, acting on the CH-CH group of donors"/>
    <property type="evidence" value="ECO:0007669"/>
    <property type="project" value="UniProtKB-ARBA"/>
</dbReference>
<keyword evidence="8" id="KW-1185">Reference proteome</keyword>
<comment type="caution">
    <text evidence="7">The sequence shown here is derived from an EMBL/GenBank/DDBJ whole genome shotgun (WGS) entry which is preliminary data.</text>
</comment>
<sequence>MSMNRRQFCALGTAGALTAIAAGMVGCANESSKLSDTGAAAPAATAIGDANVNFGQEVDILVVGAGISGMFAAIDPAAAGKNVLIVDQNATYGGDAIYSAACQMCSTAKLTEEERPEKYMSPEEVREKFAPYYEDNPEGLDRTVLLQDWGGRYIDRMHYDWGYQFQELRESPYHQAFFPKDGLCTMKSEFELINEKVTEAGANYLFETTFKTLITDESGAIAGARFVQKDGSLLDIKAQAVVLATGGYVSNQEWMVKYAPEWAFLGNIVSGRKGDGIAAGVAAGGTLAGMTASSNLNPRYEAGHMLGTFYPLIGLLPNGKRFYCETAVHDAATGALAAGYNEWYSIWDGVAQNGIDQEVIAHAGNAIQTANTVEELAEKMGLALETVQAALANWDAICDNQEDPDFGKTLFLQKLQPPYYFLRNYPVRYKSCGGLAVSDRMEVLDEGGNPIPNLYACGCTAGTEDIVPAAGSGMLVSTTLAEDYAA</sequence>
<evidence type="ECO:0000256" key="1">
    <source>
        <dbReference type="ARBA" id="ARBA00001974"/>
    </source>
</evidence>
<keyword evidence="5" id="KW-0732">Signal</keyword>
<organism evidence="7 8">
    <name type="scientific">Adlercreutzia mucosicola</name>
    <dbReference type="NCBI Taxonomy" id="580026"/>
    <lineage>
        <taxon>Bacteria</taxon>
        <taxon>Bacillati</taxon>
        <taxon>Actinomycetota</taxon>
        <taxon>Coriobacteriia</taxon>
        <taxon>Eggerthellales</taxon>
        <taxon>Eggerthellaceae</taxon>
        <taxon>Adlercreutzia</taxon>
    </lineage>
</organism>
<dbReference type="PANTHER" id="PTHR43400:SF7">
    <property type="entry name" value="FAD-DEPENDENT OXIDOREDUCTASE 2 FAD BINDING DOMAIN-CONTAINING PROTEIN"/>
    <property type="match status" value="1"/>
</dbReference>
<keyword evidence="3" id="KW-0274">FAD</keyword>
<dbReference type="Gene3D" id="3.90.700.10">
    <property type="entry name" value="Succinate dehydrogenase/fumarate reductase flavoprotein, catalytic domain"/>
    <property type="match status" value="1"/>
</dbReference>
<dbReference type="InterPro" id="IPR003953">
    <property type="entry name" value="FAD-dep_OxRdtase_2_FAD-bd"/>
</dbReference>
<dbReference type="Pfam" id="PF00890">
    <property type="entry name" value="FAD_binding_2"/>
    <property type="match status" value="1"/>
</dbReference>
<keyword evidence="2" id="KW-0285">Flavoprotein</keyword>
<feature type="signal peptide" evidence="5">
    <location>
        <begin position="1"/>
        <end position="21"/>
    </location>
</feature>
<evidence type="ECO:0000313" key="8">
    <source>
        <dbReference type="Proteomes" id="UP000463388"/>
    </source>
</evidence>
<dbReference type="Gene3D" id="3.50.50.60">
    <property type="entry name" value="FAD/NAD(P)-binding domain"/>
    <property type="match status" value="1"/>
</dbReference>
<dbReference type="InterPro" id="IPR006311">
    <property type="entry name" value="TAT_signal"/>
</dbReference>
<dbReference type="OrthoDB" id="3176983at2"/>
<feature type="domain" description="FAD-dependent oxidoreductase 2 FAD-binding" evidence="6">
    <location>
        <begin position="59"/>
        <end position="463"/>
    </location>
</feature>
<name>A0A6N8JNM0_9ACTN</name>
<accession>A0A6N8JNM0</accession>
<evidence type="ECO:0000313" key="7">
    <source>
        <dbReference type="EMBL" id="MVX60654.1"/>
    </source>
</evidence>
<comment type="cofactor">
    <cofactor evidence="1">
        <name>FAD</name>
        <dbReference type="ChEBI" id="CHEBI:57692"/>
    </cofactor>
</comment>
<dbReference type="SUPFAM" id="SSF51905">
    <property type="entry name" value="FAD/NAD(P)-binding domain"/>
    <property type="match status" value="1"/>
</dbReference>
<dbReference type="InterPro" id="IPR050315">
    <property type="entry name" value="FAD-oxidoreductase_2"/>
</dbReference>
<evidence type="ECO:0000256" key="5">
    <source>
        <dbReference type="SAM" id="SignalP"/>
    </source>
</evidence>